<evidence type="ECO:0000256" key="4">
    <source>
        <dbReference type="ARBA" id="ARBA00022840"/>
    </source>
</evidence>
<evidence type="ECO:0000256" key="1">
    <source>
        <dbReference type="ARBA" id="ARBA00022598"/>
    </source>
</evidence>
<dbReference type="Gene3D" id="3.30.1490.330">
    <property type="match status" value="1"/>
</dbReference>
<dbReference type="EMBL" id="AP027142">
    <property type="protein sequence ID" value="BDV34884.1"/>
    <property type="molecule type" value="Genomic_DNA"/>
</dbReference>
<gene>
    <name evidence="7" type="ORF">SS37A_24130</name>
</gene>
<evidence type="ECO:0000256" key="2">
    <source>
        <dbReference type="ARBA" id="ARBA00022723"/>
    </source>
</evidence>
<evidence type="ECO:0000313" key="8">
    <source>
        <dbReference type="Proteomes" id="UP001317629"/>
    </source>
</evidence>
<evidence type="ECO:0000256" key="3">
    <source>
        <dbReference type="ARBA" id="ARBA00022741"/>
    </source>
</evidence>
<keyword evidence="8" id="KW-1185">Reference proteome</keyword>
<keyword evidence="4" id="KW-0067">ATP-binding</keyword>
<reference evidence="7 8" key="1">
    <citation type="journal article" date="2023" name="Int. J. Syst. Evol. Microbiol.">
        <title>Methylocystis iwaonis sp. nov., a type II methane-oxidizing bacterium from surface soil of a rice paddy field in Japan, and emended description of the genus Methylocystis (ex Whittenbury et al. 1970) Bowman et al. 1993.</title>
        <authorList>
            <person name="Kaise H."/>
            <person name="Sawadogo J.B."/>
            <person name="Alam M.S."/>
            <person name="Ueno C."/>
            <person name="Dianou D."/>
            <person name="Shinjo R."/>
            <person name="Asakawa S."/>
        </authorList>
    </citation>
    <scope>NUCLEOTIDE SEQUENCE [LARGE SCALE GENOMIC DNA]</scope>
    <source>
        <strain evidence="7 8">SS37A-Re</strain>
    </source>
</reference>
<name>A0ABM8EA99_9HYPH</name>
<evidence type="ECO:0000313" key="7">
    <source>
        <dbReference type="EMBL" id="BDV34884.1"/>
    </source>
</evidence>
<keyword evidence="3" id="KW-0547">Nucleotide-binding</keyword>
<evidence type="ECO:0000256" key="5">
    <source>
        <dbReference type="ARBA" id="ARBA00022842"/>
    </source>
</evidence>
<dbReference type="InterPro" id="IPR016185">
    <property type="entry name" value="PreATP-grasp_dom_sf"/>
</dbReference>
<dbReference type="SUPFAM" id="SSF52440">
    <property type="entry name" value="PreATP-grasp domain"/>
    <property type="match status" value="1"/>
</dbReference>
<organism evidence="7 8">
    <name type="scientific">Methylocystis iwaonis</name>
    <dbReference type="NCBI Taxonomy" id="2885079"/>
    <lineage>
        <taxon>Bacteria</taxon>
        <taxon>Pseudomonadati</taxon>
        <taxon>Pseudomonadota</taxon>
        <taxon>Alphaproteobacteria</taxon>
        <taxon>Hyphomicrobiales</taxon>
        <taxon>Methylocystaceae</taxon>
        <taxon>Methylocystis</taxon>
    </lineage>
</organism>
<dbReference type="Pfam" id="PF03738">
    <property type="entry name" value="GSP_synth"/>
    <property type="match status" value="1"/>
</dbReference>
<dbReference type="Proteomes" id="UP001317629">
    <property type="component" value="Chromosome"/>
</dbReference>
<proteinExistence type="predicted"/>
<feature type="domain" description="Glutathionylspermidine synthase pre-ATP-grasp-like" evidence="6">
    <location>
        <begin position="1"/>
        <end position="212"/>
    </location>
</feature>
<evidence type="ECO:0000259" key="6">
    <source>
        <dbReference type="Pfam" id="PF03738"/>
    </source>
</evidence>
<protein>
    <recommendedName>
        <fullName evidence="6">Glutathionylspermidine synthase pre-ATP-grasp-like domain-containing protein</fullName>
    </recommendedName>
</protein>
<keyword evidence="1" id="KW-0436">Ligase</keyword>
<sequence length="214" mass="23108">MHFGAMSDSVEDFGTAAYLADCAVQAGCGAALLDMHDVGLDGAHFCDRDGRKIETLFKLYPWEWMFADTFSHAPAMRVTRFVEPPWKALLSNKGVLALLWEMAPGHPNLLECYFADDPRAAALGESYAKKPIYSREGANVLLVKDGAAIASAPGDYGAEGHVRQALHMLPCFDGRYPVVGSWVVGGEPAGMGLREDATPLTSNHSRFVPHAIVG</sequence>
<keyword evidence="2" id="KW-0479">Metal-binding</keyword>
<keyword evidence="5" id="KW-0460">Magnesium</keyword>
<accession>A0ABM8EA99</accession>
<dbReference type="SUPFAM" id="SSF56059">
    <property type="entry name" value="Glutathione synthetase ATP-binding domain-like"/>
    <property type="match status" value="1"/>
</dbReference>
<dbReference type="InterPro" id="IPR005494">
    <property type="entry name" value="GSPS_pre-ATP-grasp-like_dom"/>
</dbReference>